<dbReference type="OrthoDB" id="2665710at2"/>
<dbReference type="GO" id="GO:0003677">
    <property type="term" value="F:DNA binding"/>
    <property type="evidence" value="ECO:0007669"/>
    <property type="project" value="InterPro"/>
</dbReference>
<comment type="caution">
    <text evidence="1">The sequence shown here is derived from an EMBL/GenBank/DDBJ whole genome shotgun (WGS) entry which is preliminary data.</text>
</comment>
<dbReference type="Proteomes" id="UP000237797">
    <property type="component" value="Unassembled WGS sequence"/>
</dbReference>
<protein>
    <recommendedName>
        <fullName evidence="3">CHC2-type zinc finger protein</fullName>
    </recommendedName>
</protein>
<accession>A0A2T0LA57</accession>
<dbReference type="GO" id="GO:0008270">
    <property type="term" value="F:zinc ion binding"/>
    <property type="evidence" value="ECO:0007669"/>
    <property type="project" value="InterPro"/>
</dbReference>
<dbReference type="RefSeq" id="WP_106346691.1">
    <property type="nucleotide sequence ID" value="NZ_PVNE01000042.1"/>
</dbReference>
<dbReference type="SUPFAM" id="SSF57783">
    <property type="entry name" value="Zinc beta-ribbon"/>
    <property type="match status" value="1"/>
</dbReference>
<dbReference type="InterPro" id="IPR036977">
    <property type="entry name" value="DNA_primase_Znf_CHC2"/>
</dbReference>
<gene>
    <name evidence="1" type="ORF">CLV97_1424</name>
</gene>
<dbReference type="Gene3D" id="3.90.580.10">
    <property type="entry name" value="Zinc finger, CHC2-type domain"/>
    <property type="match status" value="1"/>
</dbReference>
<sequence>MLPEILPVAERHGLKFDPKTLGKKEARAKCPFCRADSAPGKERKFYLSLNTQDQVFKCWFCGESGGVFRFISLLEGIPESDVMERYREQKGKGYKPHPAERLSLHQYRLMGYKQKPDFLGLRKCDLRIYKRKRDECWQDWRDFVAGERRSAFQTLIVGIHGINFQEAVQKIREREKEIGAELLKPVLNIYSLSERPEWTEQAEAFALHVCDPEKYPFPSTDQQMKGACRAERSPK</sequence>
<keyword evidence="2" id="KW-1185">Reference proteome</keyword>
<evidence type="ECO:0008006" key="3">
    <source>
        <dbReference type="Google" id="ProtNLM"/>
    </source>
</evidence>
<reference evidence="1 2" key="1">
    <citation type="submission" date="2018-03" db="EMBL/GenBank/DDBJ databases">
        <title>Genomic Encyclopedia of Archaeal and Bacterial Type Strains, Phase II (KMG-II): from individual species to whole genera.</title>
        <authorList>
            <person name="Goeker M."/>
        </authorList>
    </citation>
    <scope>NUCLEOTIDE SEQUENCE [LARGE SCALE GENOMIC DNA]</scope>
    <source>
        <strain evidence="1 2">DSM 44946</strain>
    </source>
</reference>
<dbReference type="AlphaFoldDB" id="A0A2T0LA57"/>
<evidence type="ECO:0000313" key="1">
    <source>
        <dbReference type="EMBL" id="PRX38632.1"/>
    </source>
</evidence>
<organism evidence="1 2">
    <name type="scientific">Planifilum fimeticola</name>
    <dbReference type="NCBI Taxonomy" id="201975"/>
    <lineage>
        <taxon>Bacteria</taxon>
        <taxon>Bacillati</taxon>
        <taxon>Bacillota</taxon>
        <taxon>Bacilli</taxon>
        <taxon>Bacillales</taxon>
        <taxon>Thermoactinomycetaceae</taxon>
        <taxon>Planifilum</taxon>
    </lineage>
</organism>
<evidence type="ECO:0000313" key="2">
    <source>
        <dbReference type="Proteomes" id="UP000237797"/>
    </source>
</evidence>
<dbReference type="EMBL" id="PVNE01000042">
    <property type="protein sequence ID" value="PRX38632.1"/>
    <property type="molecule type" value="Genomic_DNA"/>
</dbReference>
<name>A0A2T0LA57_9BACL</name>
<proteinExistence type="predicted"/>
<dbReference type="GO" id="GO:0006260">
    <property type="term" value="P:DNA replication"/>
    <property type="evidence" value="ECO:0007669"/>
    <property type="project" value="InterPro"/>
</dbReference>